<gene>
    <name evidence="4" type="ORF">H9867_06960</name>
</gene>
<sequence>MQPSPRRERGDGERAAGISPGLRNTYVLAGVVALVTVLVMVNMMLGSDDPSTDVTAGNTANESQENSAQEDAASGPADRGDGPAPDGSFDHLGVGELPPGGPFATEGDGTYRTVGAPGEKMGTGDEEYTYVVEVENSIDAGHYGGDDAFAAVVDATLGNPKSWIGDPRFSFRHIAADSPEEPDFRIQLTSTGTTHEVCGNSYNLETSCYMPIGNRVLLNESRWVRGATPFDGDIGAYRQYMINHEVGHGIGYAAHQPCEKDGALAPIMMQQTLSMNNQELYKINPEDSYADNDSTCRPNPWVYPYGHGDDQPGEKEAEEARVSPTNRPQDQR</sequence>
<dbReference type="EMBL" id="DXFZ01000087">
    <property type="protein sequence ID" value="HIW96204.1"/>
    <property type="molecule type" value="Genomic_DNA"/>
</dbReference>
<dbReference type="Pfam" id="PF11350">
    <property type="entry name" value="DUF3152"/>
    <property type="match status" value="1"/>
</dbReference>
<feature type="compositionally biased region" description="Basic and acidic residues" evidence="1">
    <location>
        <begin position="307"/>
        <end position="321"/>
    </location>
</feature>
<proteinExistence type="predicted"/>
<keyword evidence="2" id="KW-0812">Transmembrane</keyword>
<reference evidence="4" key="1">
    <citation type="journal article" date="2021" name="PeerJ">
        <title>Extensive microbial diversity within the chicken gut microbiome revealed by metagenomics and culture.</title>
        <authorList>
            <person name="Gilroy R."/>
            <person name="Ravi A."/>
            <person name="Getino M."/>
            <person name="Pursley I."/>
            <person name="Horton D.L."/>
            <person name="Alikhan N.F."/>
            <person name="Baker D."/>
            <person name="Gharbi K."/>
            <person name="Hall N."/>
            <person name="Watson M."/>
            <person name="Adriaenssens E.M."/>
            <person name="Foster-Nyarko E."/>
            <person name="Jarju S."/>
            <person name="Secka A."/>
            <person name="Antonio M."/>
            <person name="Oren A."/>
            <person name="Chaudhuri R.R."/>
            <person name="La Ragione R."/>
            <person name="Hildebrand F."/>
            <person name="Pallen M.J."/>
        </authorList>
    </citation>
    <scope>NUCLEOTIDE SEQUENCE</scope>
    <source>
        <strain evidence="4">4376</strain>
    </source>
</reference>
<feature type="transmembrane region" description="Helical" evidence="2">
    <location>
        <begin position="26"/>
        <end position="45"/>
    </location>
</feature>
<dbReference type="SUPFAM" id="SSF55486">
    <property type="entry name" value="Metalloproteases ('zincins'), catalytic domain"/>
    <property type="match status" value="1"/>
</dbReference>
<protein>
    <submittedName>
        <fullName evidence="4">DUF3152 domain-containing protein</fullName>
    </submittedName>
</protein>
<accession>A0A9D1RYQ9</accession>
<dbReference type="Proteomes" id="UP000824189">
    <property type="component" value="Unassembled WGS sequence"/>
</dbReference>
<feature type="region of interest" description="Disordered" evidence="1">
    <location>
        <begin position="285"/>
        <end position="332"/>
    </location>
</feature>
<evidence type="ECO:0000256" key="2">
    <source>
        <dbReference type="SAM" id="Phobius"/>
    </source>
</evidence>
<keyword evidence="2" id="KW-1133">Transmembrane helix</keyword>
<dbReference type="AlphaFoldDB" id="A0A9D1RYQ9"/>
<reference evidence="4" key="2">
    <citation type="submission" date="2021-04" db="EMBL/GenBank/DDBJ databases">
        <authorList>
            <person name="Gilroy R."/>
        </authorList>
    </citation>
    <scope>NUCLEOTIDE SEQUENCE</scope>
    <source>
        <strain evidence="4">4376</strain>
    </source>
</reference>
<comment type="caution">
    <text evidence="4">The sequence shown here is derived from an EMBL/GenBank/DDBJ whole genome shotgun (WGS) entry which is preliminary data.</text>
</comment>
<organism evidence="4 5">
    <name type="scientific">Candidatus Corynebacterium gallistercoris</name>
    <dbReference type="NCBI Taxonomy" id="2838530"/>
    <lineage>
        <taxon>Bacteria</taxon>
        <taxon>Bacillati</taxon>
        <taxon>Actinomycetota</taxon>
        <taxon>Actinomycetes</taxon>
        <taxon>Mycobacteriales</taxon>
        <taxon>Corynebacteriaceae</taxon>
        <taxon>Corynebacterium</taxon>
    </lineage>
</organism>
<evidence type="ECO:0000313" key="4">
    <source>
        <dbReference type="EMBL" id="HIW96204.1"/>
    </source>
</evidence>
<feature type="region of interest" description="Disordered" evidence="1">
    <location>
        <begin position="51"/>
        <end position="122"/>
    </location>
</feature>
<keyword evidence="2" id="KW-0472">Membrane</keyword>
<evidence type="ECO:0000259" key="3">
    <source>
        <dbReference type="Pfam" id="PF11350"/>
    </source>
</evidence>
<feature type="compositionally biased region" description="Polar residues" evidence="1">
    <location>
        <begin position="52"/>
        <end position="69"/>
    </location>
</feature>
<evidence type="ECO:0000256" key="1">
    <source>
        <dbReference type="SAM" id="MobiDB-lite"/>
    </source>
</evidence>
<feature type="compositionally biased region" description="Polar residues" evidence="1">
    <location>
        <begin position="323"/>
        <end position="332"/>
    </location>
</feature>
<name>A0A9D1RYQ9_9CORY</name>
<feature type="domain" description="DUF3152" evidence="3">
    <location>
        <begin position="97"/>
        <end position="304"/>
    </location>
</feature>
<evidence type="ECO:0000313" key="5">
    <source>
        <dbReference type="Proteomes" id="UP000824189"/>
    </source>
</evidence>
<dbReference type="InterPro" id="IPR022603">
    <property type="entry name" value="DUF3152"/>
</dbReference>